<dbReference type="AlphaFoldDB" id="A0A3M0KGS0"/>
<dbReference type="GO" id="GO:0016032">
    <property type="term" value="P:viral process"/>
    <property type="evidence" value="ECO:0007669"/>
    <property type="project" value="InterPro"/>
</dbReference>
<organism evidence="2 3">
    <name type="scientific">Hirundo rustica rustica</name>
    <dbReference type="NCBI Taxonomy" id="333673"/>
    <lineage>
        <taxon>Eukaryota</taxon>
        <taxon>Metazoa</taxon>
        <taxon>Chordata</taxon>
        <taxon>Craniata</taxon>
        <taxon>Vertebrata</taxon>
        <taxon>Euteleostomi</taxon>
        <taxon>Archelosauria</taxon>
        <taxon>Archosauria</taxon>
        <taxon>Dinosauria</taxon>
        <taxon>Saurischia</taxon>
        <taxon>Theropoda</taxon>
        <taxon>Coelurosauria</taxon>
        <taxon>Aves</taxon>
        <taxon>Neognathae</taxon>
        <taxon>Neoaves</taxon>
        <taxon>Telluraves</taxon>
        <taxon>Australaves</taxon>
        <taxon>Passeriformes</taxon>
        <taxon>Sylvioidea</taxon>
        <taxon>Hirundinidae</taxon>
        <taxon>Hirundo</taxon>
    </lineage>
</organism>
<feature type="region of interest" description="Disordered" evidence="1">
    <location>
        <begin position="1"/>
        <end position="22"/>
    </location>
</feature>
<comment type="caution">
    <text evidence="2">The sequence shown here is derived from an EMBL/GenBank/DDBJ whole genome shotgun (WGS) entry which is preliminary data.</text>
</comment>
<protein>
    <submittedName>
        <fullName evidence="2">Uncharacterized protein</fullName>
    </submittedName>
</protein>
<dbReference type="Gene3D" id="1.10.150.490">
    <property type="entry name" value="Retroviral GAG p10 protein"/>
    <property type="match status" value="1"/>
</dbReference>
<dbReference type="InterPro" id="IPR008919">
    <property type="entry name" value="Retrov_capsid_N"/>
</dbReference>
<evidence type="ECO:0000256" key="1">
    <source>
        <dbReference type="SAM" id="MobiDB-lite"/>
    </source>
</evidence>
<dbReference type="InterPro" id="IPR038124">
    <property type="entry name" value="B_retro_matrix_sf"/>
</dbReference>
<dbReference type="EMBL" id="QRBI01000106">
    <property type="protein sequence ID" value="RMC12439.1"/>
    <property type="molecule type" value="Genomic_DNA"/>
</dbReference>
<accession>A0A3M0KGS0</accession>
<dbReference type="Gene3D" id="1.10.375.10">
    <property type="entry name" value="Human Immunodeficiency Virus Type 1 Capsid Protein"/>
    <property type="match status" value="1"/>
</dbReference>
<dbReference type="SUPFAM" id="SSF47943">
    <property type="entry name" value="Retrovirus capsid protein, N-terminal core domain"/>
    <property type="match status" value="1"/>
</dbReference>
<dbReference type="Proteomes" id="UP000269221">
    <property type="component" value="Unassembled WGS sequence"/>
</dbReference>
<keyword evidence="3" id="KW-1185">Reference proteome</keyword>
<evidence type="ECO:0000313" key="2">
    <source>
        <dbReference type="EMBL" id="RMC12439.1"/>
    </source>
</evidence>
<reference evidence="2 3" key="1">
    <citation type="submission" date="2018-07" db="EMBL/GenBank/DDBJ databases">
        <title>A high quality draft genome assembly of the barn swallow (H. rustica rustica).</title>
        <authorList>
            <person name="Formenti G."/>
            <person name="Chiara M."/>
            <person name="Poveda L."/>
            <person name="Francoijs K.-J."/>
            <person name="Bonisoli-Alquati A."/>
            <person name="Canova L."/>
            <person name="Gianfranceschi L."/>
            <person name="Horner D.S."/>
            <person name="Saino N."/>
        </authorList>
    </citation>
    <scope>NUCLEOTIDE SEQUENCE [LARGE SCALE GENOMIC DNA]</scope>
    <source>
        <strain evidence="2">Chelidonia</strain>
        <tissue evidence="2">Blood</tissue>
    </source>
</reference>
<dbReference type="STRING" id="333673.A0A3M0KGS0"/>
<evidence type="ECO:0000313" key="3">
    <source>
        <dbReference type="Proteomes" id="UP000269221"/>
    </source>
</evidence>
<name>A0A3M0KGS0_HIRRU</name>
<dbReference type="InterPro" id="IPR010999">
    <property type="entry name" value="Retrovr_matrix"/>
</dbReference>
<dbReference type="SUPFAM" id="SSF47836">
    <property type="entry name" value="Retroviral matrix proteins"/>
    <property type="match status" value="1"/>
</dbReference>
<sequence length="392" mass="43263">MEKETEDGAVPPQEPQHSVSLSSTGETCELQAAVNPCSFCEWLGAVFKQRWQRASGVAAQRGDGCDCRLRLQPGDTVGAAGCGCTHSVGEAAENKVVLVVSWFAEKVKQGKAELNTLLDWVSNNVKDFPLNGPLQLEAWQAVAQRLFNIARDGNAEACSHLSTWGTVMAAIKRNCMNIDHCAALEADSPEPSSPPEPLYDPKMNPYFKEFPVELPNLEINPSPMELRYPDKNPCAVSPLSAEFPYHEQAAVPLPAQDDSAVVQRWQKREAAMGEGDLVVVTACPIIHVPNQGPVYRELDYKVIRELRALVKESGVSSHHALSYLESISTICKMPHFPTSLPFTTPTLAFPNGHDEALEITRFYSALVKPLLECCVQFLMLQFKEDMELLEWA</sequence>
<gene>
    <name evidence="2" type="ORF">DUI87_09954</name>
</gene>
<proteinExistence type="predicted"/>